<dbReference type="RefSeq" id="WP_048508056.1">
    <property type="nucleotide sequence ID" value="NZ_LFND01000006.1"/>
</dbReference>
<dbReference type="PROSITE" id="PS50988">
    <property type="entry name" value="TROVE"/>
    <property type="match status" value="1"/>
</dbReference>
<dbReference type="GO" id="GO:0003720">
    <property type="term" value="F:telomerase activity"/>
    <property type="evidence" value="ECO:0007669"/>
    <property type="project" value="TreeGrafter"/>
</dbReference>
<organism evidence="2 3">
    <name type="scientific">Chryseobacterium angstadtii</name>
    <dbReference type="NCBI Taxonomy" id="558151"/>
    <lineage>
        <taxon>Bacteria</taxon>
        <taxon>Pseudomonadati</taxon>
        <taxon>Bacteroidota</taxon>
        <taxon>Flavobacteriia</taxon>
        <taxon>Flavobacteriales</taxon>
        <taxon>Weeksellaceae</taxon>
        <taxon>Chryseobacterium group</taxon>
        <taxon>Chryseobacterium</taxon>
    </lineage>
</organism>
<dbReference type="PATRIC" id="fig|558151.6.peg.3780"/>
<keyword evidence="3" id="KW-1185">Reference proteome</keyword>
<protein>
    <recommendedName>
        <fullName evidence="1">TROVE domain-containing protein</fullName>
    </recommendedName>
</protein>
<evidence type="ECO:0000313" key="2">
    <source>
        <dbReference type="EMBL" id="KMQ60114.1"/>
    </source>
</evidence>
<dbReference type="PANTHER" id="PTHR44791">
    <property type="entry name" value="TELOMERASE PROTEIN COMPONENT 1 TEP1"/>
    <property type="match status" value="1"/>
</dbReference>
<dbReference type="STRING" id="558151.ACM46_17890"/>
<dbReference type="Pfam" id="PF05731">
    <property type="entry name" value="TROVE"/>
    <property type="match status" value="1"/>
</dbReference>
<dbReference type="AlphaFoldDB" id="A0A0J7I2A1"/>
<dbReference type="InterPro" id="IPR052652">
    <property type="entry name" value="Telomerase_Complex_Comp"/>
</dbReference>
<proteinExistence type="predicted"/>
<name>A0A0J7I2A1_9FLAO</name>
<accession>A0A0J7I2A1</accession>
<comment type="caution">
    <text evidence="2">The sequence shown here is derived from an EMBL/GenBank/DDBJ whole genome shotgun (WGS) entry which is preliminary data.</text>
</comment>
<evidence type="ECO:0000259" key="1">
    <source>
        <dbReference type="PROSITE" id="PS50988"/>
    </source>
</evidence>
<reference evidence="2 3" key="1">
    <citation type="journal article" date="2013" name="Int. J. Syst. Evol. Microbiol.">
        <title>Chryseobacterium angstadtii sp. nov., isolated from a newt tank.</title>
        <authorList>
            <person name="Kirk K.E."/>
            <person name="Hoffman J.A."/>
            <person name="Smith K.A."/>
            <person name="Strahan B.L."/>
            <person name="Failor K.C."/>
            <person name="Krebs J.E."/>
            <person name="Gale A.N."/>
            <person name="Do T.D."/>
            <person name="Sontag T.C."/>
            <person name="Batties A.M."/>
            <person name="Mistiszyn K."/>
            <person name="Newman J.D."/>
        </authorList>
    </citation>
    <scope>NUCLEOTIDE SEQUENCE [LARGE SCALE GENOMIC DNA]</scope>
    <source>
        <strain evidence="2 3">KM</strain>
    </source>
</reference>
<dbReference type="Proteomes" id="UP000036261">
    <property type="component" value="Unassembled WGS sequence"/>
</dbReference>
<dbReference type="InterPro" id="IPR008858">
    <property type="entry name" value="TROVE_dom"/>
</dbReference>
<evidence type="ECO:0000313" key="3">
    <source>
        <dbReference type="Proteomes" id="UP000036261"/>
    </source>
</evidence>
<dbReference type="GO" id="GO:0000722">
    <property type="term" value="P:telomere maintenance via recombination"/>
    <property type="evidence" value="ECO:0007669"/>
    <property type="project" value="TreeGrafter"/>
</dbReference>
<sequence length="458" mass="51380">MSKFNTRKTGFDSGIIAGKLTDKAGKYTDYELLRRVTLANMLFESDYYQSADEIMKQMEDLCYKVEGEKIIELAMECRFEQKLRHTPLWLLILANEIHEVSVKEALAKIANRPDMTIDVLQMLKVRNGSYKMSKSIKKGLAKAFDNYDEYQIAKYRKSNMEVSLVDVVNLVHPKPTAKNELALKGLVEDTLKPANTWETALSQGADKKETFERMISEKSLGSLAILRNLRNMTEAGLSRNNIRTAISQVNSYWLTPLNFLSAQRNAPDYTAAIDEAMENCFAQEKIKGTTILAIDVSGSMGRVTSSNSKFSRMDLAFAMAAAGSYIFEDLILVFTAGSDAERKGKHIIWNGSKGLGLFTNYGKIALEMGGGGIFTYQLCEWLKDNGYAKDAERLVVISDSQDIDAHYGLVRKPDTSPYTSSYIIDISTHTHGIKTGNWTAEINGWSDKVFHYIKALEN</sequence>
<dbReference type="InterPro" id="IPR036465">
    <property type="entry name" value="vWFA_dom_sf"/>
</dbReference>
<dbReference type="SUPFAM" id="SSF53300">
    <property type="entry name" value="vWA-like"/>
    <property type="match status" value="1"/>
</dbReference>
<dbReference type="GO" id="GO:0070034">
    <property type="term" value="F:telomerase RNA binding"/>
    <property type="evidence" value="ECO:0007669"/>
    <property type="project" value="TreeGrafter"/>
</dbReference>
<dbReference type="OrthoDB" id="208855at2"/>
<dbReference type="SUPFAM" id="SSF140864">
    <property type="entry name" value="TROVE domain-like"/>
    <property type="match status" value="1"/>
</dbReference>
<gene>
    <name evidence="2" type="ORF">ACM46_17890</name>
</gene>
<dbReference type="PANTHER" id="PTHR44791:SF1">
    <property type="entry name" value="TELOMERASE PROTEIN COMPONENT 1"/>
    <property type="match status" value="1"/>
</dbReference>
<dbReference type="InterPro" id="IPR037214">
    <property type="entry name" value="TROVE_dom_sf"/>
</dbReference>
<feature type="domain" description="TROVE" evidence="1">
    <location>
        <begin position="16"/>
        <end position="302"/>
    </location>
</feature>
<dbReference type="EMBL" id="LFND01000006">
    <property type="protein sequence ID" value="KMQ60114.1"/>
    <property type="molecule type" value="Genomic_DNA"/>
</dbReference>
<dbReference type="Gene3D" id="3.40.50.410">
    <property type="entry name" value="von Willebrand factor, type A domain"/>
    <property type="match status" value="1"/>
</dbReference>